<feature type="region of interest" description="Disordered" evidence="5">
    <location>
        <begin position="302"/>
        <end position="328"/>
    </location>
</feature>
<keyword evidence="3" id="KW-0238">DNA-binding</keyword>
<accession>A0A8H9IX28</accession>
<comment type="caution">
    <text evidence="7">The sequence shown here is derived from an EMBL/GenBank/DDBJ whole genome shotgun (WGS) entry which is preliminary data.</text>
</comment>
<reference evidence="7" key="2">
    <citation type="submission" date="2020-09" db="EMBL/GenBank/DDBJ databases">
        <authorList>
            <person name="Sun Q."/>
            <person name="Zhou Y."/>
        </authorList>
    </citation>
    <scope>NUCLEOTIDE SEQUENCE</scope>
    <source>
        <strain evidence="7">CGMCC 4.7679</strain>
    </source>
</reference>
<dbReference type="AlphaFoldDB" id="A0A8H9IX28"/>
<proteinExistence type="inferred from homology"/>
<protein>
    <submittedName>
        <fullName evidence="7">LysR family transcriptional regulator</fullName>
    </submittedName>
</protein>
<keyword evidence="2" id="KW-0805">Transcription regulation</keyword>
<dbReference type="InterPro" id="IPR000847">
    <property type="entry name" value="LysR_HTH_N"/>
</dbReference>
<organism evidence="7 8">
    <name type="scientific">Amycolatopsis bartoniae</name>
    <dbReference type="NCBI Taxonomy" id="941986"/>
    <lineage>
        <taxon>Bacteria</taxon>
        <taxon>Bacillati</taxon>
        <taxon>Actinomycetota</taxon>
        <taxon>Actinomycetes</taxon>
        <taxon>Pseudonocardiales</taxon>
        <taxon>Pseudonocardiaceae</taxon>
        <taxon>Amycolatopsis</taxon>
    </lineage>
</organism>
<dbReference type="RefSeq" id="WP_145935417.1">
    <property type="nucleotide sequence ID" value="NZ_BNAV01000003.1"/>
</dbReference>
<evidence type="ECO:0000313" key="7">
    <source>
        <dbReference type="EMBL" id="GHF54782.1"/>
    </source>
</evidence>
<dbReference type="PANTHER" id="PTHR30346">
    <property type="entry name" value="TRANSCRIPTIONAL DUAL REGULATOR HCAR-RELATED"/>
    <property type="match status" value="1"/>
</dbReference>
<evidence type="ECO:0000256" key="1">
    <source>
        <dbReference type="ARBA" id="ARBA00009437"/>
    </source>
</evidence>
<reference evidence="7" key="1">
    <citation type="journal article" date="2014" name="Int. J. Syst. Evol. Microbiol.">
        <title>Complete genome sequence of Corynebacterium casei LMG S-19264T (=DSM 44701T), isolated from a smear-ripened cheese.</title>
        <authorList>
            <consortium name="US DOE Joint Genome Institute (JGI-PGF)"/>
            <person name="Walter F."/>
            <person name="Albersmeier A."/>
            <person name="Kalinowski J."/>
            <person name="Ruckert C."/>
        </authorList>
    </citation>
    <scope>NUCLEOTIDE SEQUENCE</scope>
    <source>
        <strain evidence="7">CGMCC 4.7679</strain>
    </source>
</reference>
<dbReference type="InterPro" id="IPR036388">
    <property type="entry name" value="WH-like_DNA-bd_sf"/>
</dbReference>
<keyword evidence="8" id="KW-1185">Reference proteome</keyword>
<dbReference type="PROSITE" id="PS50931">
    <property type="entry name" value="HTH_LYSR"/>
    <property type="match status" value="1"/>
</dbReference>
<dbReference type="PANTHER" id="PTHR30346:SF29">
    <property type="entry name" value="LYSR SUBSTRATE-BINDING"/>
    <property type="match status" value="1"/>
</dbReference>
<dbReference type="Gene3D" id="3.40.190.10">
    <property type="entry name" value="Periplasmic binding protein-like II"/>
    <property type="match status" value="2"/>
</dbReference>
<dbReference type="InterPro" id="IPR005119">
    <property type="entry name" value="LysR_subst-bd"/>
</dbReference>
<dbReference type="Proteomes" id="UP000658656">
    <property type="component" value="Unassembled WGS sequence"/>
</dbReference>
<sequence length="328" mass="34139">MVDVRKLKLLQELHDRGTIAAVAEALHLTPSAVSQQLTRLSRDFQAPLLIRHGRQVRLTEQAHLLLEHAAVIDSQLAQARADLVAHGNGYAGRATLGAFASAIHALAGPVLATLARQRPGIRLRVEEIESPGCFARLDAATLDVVVTVDHPGGPPRTDSRYHREDLLFDPLMLAVPAGHPLASVSEVDLAAASGQPWIAGAGGGPCAQVVAGACAMAGFTPDFRHRVNEWTGVMTLVAAGAGVALVPRLALAHPPAGVAVRPLSNPGAGRMIYAAVRAGTERSPTLATVLGLLREQAVSAERGAFRDGHAPAELTEPPPGDSVPEGAG</sequence>
<keyword evidence="4" id="KW-0804">Transcription</keyword>
<evidence type="ECO:0000256" key="3">
    <source>
        <dbReference type="ARBA" id="ARBA00023125"/>
    </source>
</evidence>
<evidence type="ECO:0000256" key="4">
    <source>
        <dbReference type="ARBA" id="ARBA00023163"/>
    </source>
</evidence>
<comment type="similarity">
    <text evidence="1">Belongs to the LysR transcriptional regulatory family.</text>
</comment>
<feature type="domain" description="HTH lysR-type" evidence="6">
    <location>
        <begin position="2"/>
        <end position="59"/>
    </location>
</feature>
<dbReference type="Pfam" id="PF03466">
    <property type="entry name" value="LysR_substrate"/>
    <property type="match status" value="1"/>
</dbReference>
<dbReference type="GO" id="GO:0003700">
    <property type="term" value="F:DNA-binding transcription factor activity"/>
    <property type="evidence" value="ECO:0007669"/>
    <property type="project" value="InterPro"/>
</dbReference>
<dbReference type="SUPFAM" id="SSF53850">
    <property type="entry name" value="Periplasmic binding protein-like II"/>
    <property type="match status" value="1"/>
</dbReference>
<dbReference type="SUPFAM" id="SSF46785">
    <property type="entry name" value="Winged helix' DNA-binding domain"/>
    <property type="match status" value="1"/>
</dbReference>
<dbReference type="Pfam" id="PF00126">
    <property type="entry name" value="HTH_1"/>
    <property type="match status" value="1"/>
</dbReference>
<evidence type="ECO:0000256" key="5">
    <source>
        <dbReference type="SAM" id="MobiDB-lite"/>
    </source>
</evidence>
<dbReference type="OrthoDB" id="4131546at2"/>
<dbReference type="GO" id="GO:0032993">
    <property type="term" value="C:protein-DNA complex"/>
    <property type="evidence" value="ECO:0007669"/>
    <property type="project" value="TreeGrafter"/>
</dbReference>
<dbReference type="GO" id="GO:0003677">
    <property type="term" value="F:DNA binding"/>
    <property type="evidence" value="ECO:0007669"/>
    <property type="project" value="UniProtKB-KW"/>
</dbReference>
<gene>
    <name evidence="7" type="ORF">GCM10017566_30400</name>
</gene>
<evidence type="ECO:0000256" key="2">
    <source>
        <dbReference type="ARBA" id="ARBA00023015"/>
    </source>
</evidence>
<name>A0A8H9IX28_9PSEU</name>
<dbReference type="CDD" id="cd08423">
    <property type="entry name" value="PBP2_LTTR_like_6"/>
    <property type="match status" value="1"/>
</dbReference>
<dbReference type="EMBL" id="BNAV01000003">
    <property type="protein sequence ID" value="GHF54782.1"/>
    <property type="molecule type" value="Genomic_DNA"/>
</dbReference>
<dbReference type="Gene3D" id="1.10.10.10">
    <property type="entry name" value="Winged helix-like DNA-binding domain superfamily/Winged helix DNA-binding domain"/>
    <property type="match status" value="1"/>
</dbReference>
<evidence type="ECO:0000313" key="8">
    <source>
        <dbReference type="Proteomes" id="UP000658656"/>
    </source>
</evidence>
<evidence type="ECO:0000259" key="6">
    <source>
        <dbReference type="PROSITE" id="PS50931"/>
    </source>
</evidence>
<dbReference type="InterPro" id="IPR036390">
    <property type="entry name" value="WH_DNA-bd_sf"/>
</dbReference>